<dbReference type="SUPFAM" id="SSF56784">
    <property type="entry name" value="HAD-like"/>
    <property type="match status" value="1"/>
</dbReference>
<dbReference type="InterPro" id="IPR050155">
    <property type="entry name" value="HAD-like_hydrolase_sf"/>
</dbReference>
<dbReference type="GO" id="GO:0005829">
    <property type="term" value="C:cytosol"/>
    <property type="evidence" value="ECO:0007669"/>
    <property type="project" value="TreeGrafter"/>
</dbReference>
<dbReference type="PANTHER" id="PTHR43434">
    <property type="entry name" value="PHOSPHOGLYCOLATE PHOSPHATASE"/>
    <property type="match status" value="1"/>
</dbReference>
<dbReference type="GeneID" id="97990754"/>
<dbReference type="SFLD" id="SFLDS00003">
    <property type="entry name" value="Haloacid_Dehalogenase"/>
    <property type="match status" value="1"/>
</dbReference>
<dbReference type="InterPro" id="IPR006439">
    <property type="entry name" value="HAD-SF_hydro_IA"/>
</dbReference>
<organism evidence="1 2">
    <name type="scientific">Eisenbergiella massiliensis</name>
    <dbReference type="NCBI Taxonomy" id="1720294"/>
    <lineage>
        <taxon>Bacteria</taxon>
        <taxon>Bacillati</taxon>
        <taxon>Bacillota</taxon>
        <taxon>Clostridia</taxon>
        <taxon>Lachnospirales</taxon>
        <taxon>Lachnospiraceae</taxon>
        <taxon>Eisenbergiella</taxon>
    </lineage>
</organism>
<dbReference type="InterPro" id="IPR036412">
    <property type="entry name" value="HAD-like_sf"/>
</dbReference>
<dbReference type="Proteomes" id="UP000260812">
    <property type="component" value="Unassembled WGS sequence"/>
</dbReference>
<dbReference type="RefSeq" id="WP_117546049.1">
    <property type="nucleotide sequence ID" value="NZ_JBKUNB010000020.1"/>
</dbReference>
<dbReference type="InterPro" id="IPR023214">
    <property type="entry name" value="HAD_sf"/>
</dbReference>
<proteinExistence type="predicted"/>
<sequence>MQERHFIFDIDGTLINTEKAIIKGLQELLLEEKGSQYAPEQLYFCLGIPGSQALAQLGIEDGIPEKLKKWDAFYNSHANDVSIYPDIPEILEHLRDKGIILGTITSKNQEEYEHDMIPLGLEKYFTISVTSSDTPEHKPSPGPMLYYLKKAGISPEQAVYIGDSIYDMQCAGSAGVKRALALWGCKNPEAIAADVRLAEPWDILKLV</sequence>
<dbReference type="GO" id="GO:0006281">
    <property type="term" value="P:DNA repair"/>
    <property type="evidence" value="ECO:0007669"/>
    <property type="project" value="TreeGrafter"/>
</dbReference>
<dbReference type="GO" id="GO:0008967">
    <property type="term" value="F:phosphoglycolate phosphatase activity"/>
    <property type="evidence" value="ECO:0007669"/>
    <property type="project" value="TreeGrafter"/>
</dbReference>
<gene>
    <name evidence="1" type="ORF">DXC51_28860</name>
</gene>
<dbReference type="InterPro" id="IPR023198">
    <property type="entry name" value="PGP-like_dom2"/>
</dbReference>
<protein>
    <submittedName>
        <fullName evidence="1">HAD family hydrolase</fullName>
    </submittedName>
</protein>
<name>A0A3E3HUN5_9FIRM</name>
<dbReference type="SFLD" id="SFLDG01135">
    <property type="entry name" value="C1.5.6:_HAD__Beta-PGM__Phospha"/>
    <property type="match status" value="1"/>
</dbReference>
<comment type="caution">
    <text evidence="1">The sequence shown here is derived from an EMBL/GenBank/DDBJ whole genome shotgun (WGS) entry which is preliminary data.</text>
</comment>
<dbReference type="EMBL" id="QVLV01000044">
    <property type="protein sequence ID" value="RGE55537.1"/>
    <property type="molecule type" value="Genomic_DNA"/>
</dbReference>
<keyword evidence="2" id="KW-1185">Reference proteome</keyword>
<dbReference type="NCBIfam" id="TIGR01549">
    <property type="entry name" value="HAD-SF-IA-v1"/>
    <property type="match status" value="1"/>
</dbReference>
<dbReference type="AlphaFoldDB" id="A0A3E3HUN5"/>
<dbReference type="InterPro" id="IPR041492">
    <property type="entry name" value="HAD_2"/>
</dbReference>
<accession>A0A3E3HUN5</accession>
<dbReference type="Gene3D" id="1.10.150.240">
    <property type="entry name" value="Putative phosphatase, domain 2"/>
    <property type="match status" value="1"/>
</dbReference>
<dbReference type="Pfam" id="PF13419">
    <property type="entry name" value="HAD_2"/>
    <property type="match status" value="1"/>
</dbReference>
<dbReference type="Gene3D" id="3.40.50.1000">
    <property type="entry name" value="HAD superfamily/HAD-like"/>
    <property type="match status" value="1"/>
</dbReference>
<evidence type="ECO:0000313" key="2">
    <source>
        <dbReference type="Proteomes" id="UP000260812"/>
    </source>
</evidence>
<dbReference type="PANTHER" id="PTHR43434:SF26">
    <property type="entry name" value="PYROPHOSPHATASE PPAX"/>
    <property type="match status" value="1"/>
</dbReference>
<evidence type="ECO:0000313" key="1">
    <source>
        <dbReference type="EMBL" id="RGE55537.1"/>
    </source>
</evidence>
<dbReference type="SFLD" id="SFLDG01129">
    <property type="entry name" value="C1.5:_HAD__Beta-PGM__Phosphata"/>
    <property type="match status" value="1"/>
</dbReference>
<reference evidence="1" key="1">
    <citation type="submission" date="2018-08" db="EMBL/GenBank/DDBJ databases">
        <title>A genome reference for cultivated species of the human gut microbiota.</title>
        <authorList>
            <person name="Zou Y."/>
            <person name="Xue W."/>
            <person name="Luo G."/>
        </authorList>
    </citation>
    <scope>NUCLEOTIDE SEQUENCE [LARGE SCALE GENOMIC DNA]</scope>
    <source>
        <strain evidence="1">TF05-5AC</strain>
    </source>
</reference>
<keyword evidence="1" id="KW-0378">Hydrolase</keyword>